<accession>A0AAJ7E8Q9</accession>
<reference evidence="1" key="1">
    <citation type="submission" date="2025-08" db="UniProtKB">
        <authorList>
            <consortium name="RefSeq"/>
        </authorList>
    </citation>
    <scope>IDENTIFICATION</scope>
</reference>
<sequence>MSQDHTFCNMLLQCLNKDTNSSIQPDLAASLEHFTKNDIYRILELIHLSNDTQIQIKLISVLTIYLMSKDPDREMIIKFNPLYDKICEILTKGHQKKSYLTLNFLSSLLHTDDDAACTRGRAQVLYAQNMIRASGCLMAMANLFINGLLHQDTWQALCRCLADSCSGLESNQNYCSHLIPVCVRRCRPGNEHVFQVVQSLLSNNERNTQLFFKSGGCRMFNREYLKYDRCLQVLNTVVSNPVVRDKVLKDTNIVVDLQDLKQLYGSTSQVSTFHLM</sequence>
<organism evidence="1">
    <name type="scientific">Papilio xuthus</name>
    <name type="common">Asian swallowtail butterfly</name>
    <dbReference type="NCBI Taxonomy" id="66420"/>
    <lineage>
        <taxon>Eukaryota</taxon>
        <taxon>Metazoa</taxon>
        <taxon>Ecdysozoa</taxon>
        <taxon>Arthropoda</taxon>
        <taxon>Hexapoda</taxon>
        <taxon>Insecta</taxon>
        <taxon>Pterygota</taxon>
        <taxon>Neoptera</taxon>
        <taxon>Endopterygota</taxon>
        <taxon>Lepidoptera</taxon>
        <taxon>Glossata</taxon>
        <taxon>Ditrysia</taxon>
        <taxon>Papilionoidea</taxon>
        <taxon>Papilionidae</taxon>
        <taxon>Papilioninae</taxon>
        <taxon>Papilio</taxon>
    </lineage>
</organism>
<dbReference type="InterPro" id="IPR016024">
    <property type="entry name" value="ARM-type_fold"/>
</dbReference>
<gene>
    <name evidence="1" type="primary">LOC106117474</name>
</gene>
<dbReference type="InterPro" id="IPR011989">
    <property type="entry name" value="ARM-like"/>
</dbReference>
<evidence type="ECO:0000313" key="1">
    <source>
        <dbReference type="RefSeq" id="XP_013167268.1"/>
    </source>
</evidence>
<dbReference type="GeneID" id="106117474"/>
<dbReference type="Gene3D" id="1.25.10.10">
    <property type="entry name" value="Leucine-rich Repeat Variant"/>
    <property type="match status" value="1"/>
</dbReference>
<dbReference type="RefSeq" id="XP_013167268.1">
    <property type="nucleotide sequence ID" value="XM_013311814.1"/>
</dbReference>
<dbReference type="SUPFAM" id="SSF48371">
    <property type="entry name" value="ARM repeat"/>
    <property type="match status" value="1"/>
</dbReference>
<protein>
    <submittedName>
        <fullName evidence="1">Uncharacterized protein LOC106117474 isoform X2</fullName>
    </submittedName>
</protein>
<dbReference type="AlphaFoldDB" id="A0AAJ7E8Q9"/>
<name>A0AAJ7E8Q9_PAPXU</name>
<proteinExistence type="predicted"/>
<dbReference type="Proteomes" id="UP000694872">
    <property type="component" value="Unplaced"/>
</dbReference>